<dbReference type="InterPro" id="IPR029058">
    <property type="entry name" value="AB_hydrolase_fold"/>
</dbReference>
<evidence type="ECO:0000313" key="3">
    <source>
        <dbReference type="Proteomes" id="UP000317893"/>
    </source>
</evidence>
<dbReference type="PANTHER" id="PTHR37017:SF11">
    <property type="entry name" value="ESTERASE_LIPASE_THIOESTERASE DOMAIN-CONTAINING PROTEIN"/>
    <property type="match status" value="1"/>
</dbReference>
<reference evidence="2 3" key="1">
    <citation type="submission" date="2019-06" db="EMBL/GenBank/DDBJ databases">
        <title>Sequencing the genomes of 1000 actinobacteria strains.</title>
        <authorList>
            <person name="Klenk H.-P."/>
        </authorList>
    </citation>
    <scope>NUCLEOTIDE SEQUENCE [LARGE SCALE GENOMIC DNA]</scope>
    <source>
        <strain evidence="2 3">DSM 18607</strain>
    </source>
</reference>
<dbReference type="RefSeq" id="WP_141847242.1">
    <property type="nucleotide sequence ID" value="NZ_BAAAPR010000013.1"/>
</dbReference>
<dbReference type="AlphaFoldDB" id="A0A542DXT1"/>
<dbReference type="InterPro" id="IPR052897">
    <property type="entry name" value="Sec-Metab_Biosynth_Hydrolase"/>
</dbReference>
<dbReference type="SUPFAM" id="SSF53474">
    <property type="entry name" value="alpha/beta-Hydrolases"/>
    <property type="match status" value="1"/>
</dbReference>
<sequence>MSTYVLVPGAWLGGFAWERVVPALLDAGHDVRPVTLPGLGNRADEAAEREIGLQDHVDDLVRLVQGQDLTDVVLVGHSYSGIPTSLAALALGDRVRRLVLVDANVPEAGRPFVSDGFRARLQEALDANGGMWPPLGHDDLQDQDLAHEDVHFFEDWAKPHPGRTLTDPVRDDAGLADDLRALPTLYVTCLEDGDEPSPAVAALLGSPHWRLATLDTGHWPMWSAPDALAALLLEG</sequence>
<dbReference type="GO" id="GO:0003824">
    <property type="term" value="F:catalytic activity"/>
    <property type="evidence" value="ECO:0007669"/>
    <property type="project" value="UniProtKB-ARBA"/>
</dbReference>
<organism evidence="2 3">
    <name type="scientific">Lapillicoccus jejuensis</name>
    <dbReference type="NCBI Taxonomy" id="402171"/>
    <lineage>
        <taxon>Bacteria</taxon>
        <taxon>Bacillati</taxon>
        <taxon>Actinomycetota</taxon>
        <taxon>Actinomycetes</taxon>
        <taxon>Micrococcales</taxon>
        <taxon>Intrasporangiaceae</taxon>
        <taxon>Lapillicoccus</taxon>
    </lineage>
</organism>
<comment type="caution">
    <text evidence="2">The sequence shown here is derived from an EMBL/GenBank/DDBJ whole genome shotgun (WGS) entry which is preliminary data.</text>
</comment>
<evidence type="ECO:0000313" key="2">
    <source>
        <dbReference type="EMBL" id="TQJ07898.1"/>
    </source>
</evidence>
<evidence type="ECO:0000259" key="1">
    <source>
        <dbReference type="Pfam" id="PF12697"/>
    </source>
</evidence>
<gene>
    <name evidence="2" type="ORF">FB458_0969</name>
</gene>
<keyword evidence="3" id="KW-1185">Reference proteome</keyword>
<protein>
    <submittedName>
        <fullName evidence="2">Pimeloyl-ACP methyl ester carboxylesterase</fullName>
    </submittedName>
</protein>
<dbReference type="OrthoDB" id="9773549at2"/>
<dbReference type="Pfam" id="PF12697">
    <property type="entry name" value="Abhydrolase_6"/>
    <property type="match status" value="1"/>
</dbReference>
<dbReference type="Gene3D" id="3.40.50.1820">
    <property type="entry name" value="alpha/beta hydrolase"/>
    <property type="match status" value="1"/>
</dbReference>
<dbReference type="PANTHER" id="PTHR37017">
    <property type="entry name" value="AB HYDROLASE-1 DOMAIN-CONTAINING PROTEIN-RELATED"/>
    <property type="match status" value="1"/>
</dbReference>
<feature type="domain" description="AB hydrolase-1" evidence="1">
    <location>
        <begin position="5"/>
        <end position="230"/>
    </location>
</feature>
<proteinExistence type="predicted"/>
<dbReference type="InterPro" id="IPR000073">
    <property type="entry name" value="AB_hydrolase_1"/>
</dbReference>
<dbReference type="Proteomes" id="UP000317893">
    <property type="component" value="Unassembled WGS sequence"/>
</dbReference>
<accession>A0A542DXT1</accession>
<name>A0A542DXT1_9MICO</name>
<dbReference type="EMBL" id="VFMN01000001">
    <property type="protein sequence ID" value="TQJ07898.1"/>
    <property type="molecule type" value="Genomic_DNA"/>
</dbReference>